<reference evidence="8 9" key="1">
    <citation type="journal article" date="2016" name="Nat. Commun.">
        <title>Thousands of microbial genomes shed light on interconnected biogeochemical processes in an aquifer system.</title>
        <authorList>
            <person name="Anantharaman K."/>
            <person name="Brown C.T."/>
            <person name="Hug L.A."/>
            <person name="Sharon I."/>
            <person name="Castelle C.J."/>
            <person name="Probst A.J."/>
            <person name="Thomas B.C."/>
            <person name="Singh A."/>
            <person name="Wilkins M.J."/>
            <person name="Karaoz U."/>
            <person name="Brodie E.L."/>
            <person name="Williams K.H."/>
            <person name="Hubbard S.S."/>
            <person name="Banfield J.F."/>
        </authorList>
    </citation>
    <scope>NUCLEOTIDE SEQUENCE [LARGE SCALE GENOMIC DNA]</scope>
</reference>
<evidence type="ECO:0000256" key="6">
    <source>
        <dbReference type="RuleBase" id="RU003870"/>
    </source>
</evidence>
<keyword evidence="4 6" id="KW-0694">RNA-binding</keyword>
<dbReference type="NCBIfam" id="TIGR03654">
    <property type="entry name" value="L6_bact"/>
    <property type="match status" value="1"/>
</dbReference>
<dbReference type="PANTHER" id="PTHR11655">
    <property type="entry name" value="60S/50S RIBOSOMAL PROTEIN L6/L9"/>
    <property type="match status" value="1"/>
</dbReference>
<gene>
    <name evidence="4" type="primary">rplF</name>
    <name evidence="8" type="ORF">A3D59_03135</name>
</gene>
<proteinExistence type="inferred from homology"/>
<organism evidence="8 9">
    <name type="scientific">Candidatus Wildermuthbacteria bacterium RIFCSPHIGHO2_02_FULL_47_17</name>
    <dbReference type="NCBI Taxonomy" id="1802452"/>
    <lineage>
        <taxon>Bacteria</taxon>
        <taxon>Candidatus Wildermuthiibacteriota</taxon>
    </lineage>
</organism>
<evidence type="ECO:0000256" key="3">
    <source>
        <dbReference type="ARBA" id="ARBA00023274"/>
    </source>
</evidence>
<dbReference type="EMBL" id="MHTX01000033">
    <property type="protein sequence ID" value="OHA67812.1"/>
    <property type="molecule type" value="Genomic_DNA"/>
</dbReference>
<evidence type="ECO:0000256" key="4">
    <source>
        <dbReference type="HAMAP-Rule" id="MF_01365"/>
    </source>
</evidence>
<comment type="caution">
    <text evidence="8">The sequence shown here is derived from an EMBL/GenBank/DDBJ whole genome shotgun (WGS) entry which is preliminary data.</text>
</comment>
<keyword evidence="3 4" id="KW-0687">Ribonucleoprotein</keyword>
<dbReference type="InterPro" id="IPR000702">
    <property type="entry name" value="Ribosomal_uL6-like"/>
</dbReference>
<comment type="similarity">
    <text evidence="1 4 5">Belongs to the universal ribosomal protein uL6 family.</text>
</comment>
<name>A0A1G2R6D9_9BACT</name>
<dbReference type="AlphaFoldDB" id="A0A1G2R6D9"/>
<dbReference type="GO" id="GO:0022625">
    <property type="term" value="C:cytosolic large ribosomal subunit"/>
    <property type="evidence" value="ECO:0007669"/>
    <property type="project" value="UniProtKB-UniRule"/>
</dbReference>
<dbReference type="GO" id="GO:0002181">
    <property type="term" value="P:cytoplasmic translation"/>
    <property type="evidence" value="ECO:0007669"/>
    <property type="project" value="TreeGrafter"/>
</dbReference>
<dbReference type="Gene3D" id="3.90.930.12">
    <property type="entry name" value="Ribosomal protein L6, alpha-beta domain"/>
    <property type="match status" value="2"/>
</dbReference>
<dbReference type="FunFam" id="3.90.930.12:FF:000001">
    <property type="entry name" value="50S ribosomal protein L6"/>
    <property type="match status" value="1"/>
</dbReference>
<dbReference type="PRINTS" id="PR00059">
    <property type="entry name" value="RIBOSOMALL6"/>
</dbReference>
<feature type="domain" description="Large ribosomal subunit protein uL6 alpha-beta" evidence="7">
    <location>
        <begin position="95"/>
        <end position="168"/>
    </location>
</feature>
<evidence type="ECO:0000313" key="8">
    <source>
        <dbReference type="EMBL" id="OHA67812.1"/>
    </source>
</evidence>
<dbReference type="InterPro" id="IPR019906">
    <property type="entry name" value="Ribosomal_uL6_bac-type"/>
</dbReference>
<dbReference type="HAMAP" id="MF_01365_B">
    <property type="entry name" value="Ribosomal_uL6_B"/>
    <property type="match status" value="1"/>
</dbReference>
<dbReference type="GO" id="GO:0019843">
    <property type="term" value="F:rRNA binding"/>
    <property type="evidence" value="ECO:0007669"/>
    <property type="project" value="UniProtKB-UniRule"/>
</dbReference>
<dbReference type="PANTHER" id="PTHR11655:SF14">
    <property type="entry name" value="LARGE RIBOSOMAL SUBUNIT PROTEIN UL6M"/>
    <property type="match status" value="1"/>
</dbReference>
<keyword evidence="4 6" id="KW-0699">rRNA-binding</keyword>
<dbReference type="PIRSF" id="PIRSF002162">
    <property type="entry name" value="Ribosomal_L6"/>
    <property type="match status" value="1"/>
</dbReference>
<evidence type="ECO:0000313" key="9">
    <source>
        <dbReference type="Proteomes" id="UP000179258"/>
    </source>
</evidence>
<evidence type="ECO:0000256" key="1">
    <source>
        <dbReference type="ARBA" id="ARBA00009356"/>
    </source>
</evidence>
<comment type="subunit">
    <text evidence="4">Part of the 50S ribosomal subunit.</text>
</comment>
<protein>
    <recommendedName>
        <fullName evidence="4">Large ribosomal subunit protein uL6</fullName>
    </recommendedName>
</protein>
<dbReference type="InterPro" id="IPR002358">
    <property type="entry name" value="Ribosomal_uL6_CS"/>
</dbReference>
<evidence type="ECO:0000256" key="2">
    <source>
        <dbReference type="ARBA" id="ARBA00022980"/>
    </source>
</evidence>
<keyword evidence="2 4" id="KW-0689">Ribosomal protein</keyword>
<sequence>MSRIGKKPIEIPAGVQVEIDGQLIKAKGPKGELSLDMRPEIAAEIQGGNLIIKPKEGLDFKKEKRVPAFWGLTRALAANMLKGVSTGYEKKLELIGIGYKANLEGEGLTLSVGFSHPVKVKARPGIKFAVEKTVITVSGADKELVGQAAAQIRRIRPPEPYKGKGIRYAGERVRKKLGKKAAVTAK</sequence>
<comment type="function">
    <text evidence="4 6">This protein binds to the 23S rRNA, and is important in its secondary structure. It is located near the subunit interface in the base of the L7/L12 stalk, and near the tRNA binding site of the peptidyltransferase center.</text>
</comment>
<dbReference type="Pfam" id="PF00347">
    <property type="entry name" value="Ribosomal_L6"/>
    <property type="match status" value="2"/>
</dbReference>
<evidence type="ECO:0000256" key="5">
    <source>
        <dbReference type="RuleBase" id="RU003869"/>
    </source>
</evidence>
<accession>A0A1G2R6D9</accession>
<dbReference type="InterPro" id="IPR020040">
    <property type="entry name" value="Ribosomal_uL6_a/b-dom"/>
</dbReference>
<dbReference type="GO" id="GO:0003735">
    <property type="term" value="F:structural constituent of ribosome"/>
    <property type="evidence" value="ECO:0007669"/>
    <property type="project" value="UniProtKB-UniRule"/>
</dbReference>
<dbReference type="InterPro" id="IPR036789">
    <property type="entry name" value="Ribosomal_uL6-like_a/b-dom_sf"/>
</dbReference>
<feature type="domain" description="Large ribosomal subunit protein uL6 alpha-beta" evidence="7">
    <location>
        <begin position="11"/>
        <end position="87"/>
    </location>
</feature>
<dbReference type="SUPFAM" id="SSF56053">
    <property type="entry name" value="Ribosomal protein L6"/>
    <property type="match status" value="2"/>
</dbReference>
<dbReference type="PROSITE" id="PS00525">
    <property type="entry name" value="RIBOSOMAL_L6_1"/>
    <property type="match status" value="1"/>
</dbReference>
<evidence type="ECO:0000259" key="7">
    <source>
        <dbReference type="Pfam" id="PF00347"/>
    </source>
</evidence>
<dbReference type="Proteomes" id="UP000179258">
    <property type="component" value="Unassembled WGS sequence"/>
</dbReference>